<evidence type="ECO:0008006" key="8">
    <source>
        <dbReference type="Google" id="ProtNLM"/>
    </source>
</evidence>
<dbReference type="GO" id="GO:0005886">
    <property type="term" value="C:plasma membrane"/>
    <property type="evidence" value="ECO:0007669"/>
    <property type="project" value="UniProtKB-SubCell"/>
</dbReference>
<accession>A0A3B0YFD5</accession>
<keyword evidence="2" id="KW-1003">Cell membrane</keyword>
<feature type="transmembrane region" description="Helical" evidence="6">
    <location>
        <begin position="114"/>
        <end position="132"/>
    </location>
</feature>
<proteinExistence type="predicted"/>
<dbReference type="AlphaFoldDB" id="A0A3B0YFD5"/>
<sequence length="138" mass="14675">MDVFAPEPECDRVKPPLDSGILRLLLYQLLLVAGTAAVFLVFDTPQAALSVGYGGGIAATNAIMLGRCSRREAHRDEAAAQRSLVAGYACAVQRFLIVALLFAAAMMALKQQGLAILSGFIAGQLALVIFGNQQLRQK</sequence>
<evidence type="ECO:0000256" key="5">
    <source>
        <dbReference type="ARBA" id="ARBA00023136"/>
    </source>
</evidence>
<evidence type="ECO:0000256" key="4">
    <source>
        <dbReference type="ARBA" id="ARBA00022989"/>
    </source>
</evidence>
<evidence type="ECO:0000256" key="1">
    <source>
        <dbReference type="ARBA" id="ARBA00004651"/>
    </source>
</evidence>
<comment type="subcellular location">
    <subcellularLocation>
        <location evidence="1">Cell membrane</location>
        <topology evidence="1">Multi-pass membrane protein</topology>
    </subcellularLocation>
</comment>
<evidence type="ECO:0000256" key="3">
    <source>
        <dbReference type="ARBA" id="ARBA00022692"/>
    </source>
</evidence>
<dbReference type="InterPro" id="IPR005598">
    <property type="entry name" value="ATP_synth_I"/>
</dbReference>
<reference evidence="7" key="1">
    <citation type="submission" date="2018-06" db="EMBL/GenBank/DDBJ databases">
        <authorList>
            <person name="Zhirakovskaya E."/>
        </authorList>
    </citation>
    <scope>NUCLEOTIDE SEQUENCE</scope>
</reference>
<evidence type="ECO:0000256" key="2">
    <source>
        <dbReference type="ARBA" id="ARBA00022475"/>
    </source>
</evidence>
<organism evidence="7">
    <name type="scientific">hydrothermal vent metagenome</name>
    <dbReference type="NCBI Taxonomy" id="652676"/>
    <lineage>
        <taxon>unclassified sequences</taxon>
        <taxon>metagenomes</taxon>
        <taxon>ecological metagenomes</taxon>
    </lineage>
</organism>
<keyword evidence="5 6" id="KW-0472">Membrane</keyword>
<feature type="transmembrane region" description="Helical" evidence="6">
    <location>
        <begin position="47"/>
        <end position="65"/>
    </location>
</feature>
<protein>
    <recommendedName>
        <fullName evidence="8">ATP synthase protein I</fullName>
    </recommendedName>
</protein>
<evidence type="ECO:0000313" key="7">
    <source>
        <dbReference type="EMBL" id="VAW74357.1"/>
    </source>
</evidence>
<keyword evidence="4 6" id="KW-1133">Transmembrane helix</keyword>
<gene>
    <name evidence="7" type="ORF">MNBD_GAMMA14-1188</name>
</gene>
<evidence type="ECO:0000256" key="6">
    <source>
        <dbReference type="SAM" id="Phobius"/>
    </source>
</evidence>
<keyword evidence="3 6" id="KW-0812">Transmembrane</keyword>
<feature type="transmembrane region" description="Helical" evidence="6">
    <location>
        <begin position="85"/>
        <end position="108"/>
    </location>
</feature>
<feature type="transmembrane region" description="Helical" evidence="6">
    <location>
        <begin position="21"/>
        <end position="41"/>
    </location>
</feature>
<name>A0A3B0YFD5_9ZZZZ</name>
<dbReference type="EMBL" id="UOFM01000093">
    <property type="protein sequence ID" value="VAW74357.1"/>
    <property type="molecule type" value="Genomic_DNA"/>
</dbReference>
<dbReference type="Pfam" id="PF03899">
    <property type="entry name" value="ATP-synt_I"/>
    <property type="match status" value="1"/>
</dbReference>